<feature type="compositionally biased region" description="Polar residues" evidence="1">
    <location>
        <begin position="362"/>
        <end position="373"/>
    </location>
</feature>
<organism evidence="3 4">
    <name type="scientific">Akanthomyces lecanii RCEF 1005</name>
    <dbReference type="NCBI Taxonomy" id="1081108"/>
    <lineage>
        <taxon>Eukaryota</taxon>
        <taxon>Fungi</taxon>
        <taxon>Dikarya</taxon>
        <taxon>Ascomycota</taxon>
        <taxon>Pezizomycotina</taxon>
        <taxon>Sordariomycetes</taxon>
        <taxon>Hypocreomycetidae</taxon>
        <taxon>Hypocreales</taxon>
        <taxon>Cordycipitaceae</taxon>
        <taxon>Akanthomyces</taxon>
        <taxon>Cordyceps confragosa</taxon>
    </lineage>
</organism>
<dbReference type="AlphaFoldDB" id="A0A167TSE6"/>
<name>A0A167TSE6_CORDF</name>
<keyword evidence="2" id="KW-0472">Membrane</keyword>
<feature type="transmembrane region" description="Helical" evidence="2">
    <location>
        <begin position="207"/>
        <end position="226"/>
    </location>
</feature>
<evidence type="ECO:0000313" key="3">
    <source>
        <dbReference type="EMBL" id="OAA60897.1"/>
    </source>
</evidence>
<feature type="region of interest" description="Disordered" evidence="1">
    <location>
        <begin position="362"/>
        <end position="381"/>
    </location>
</feature>
<keyword evidence="4" id="KW-1185">Reference proteome</keyword>
<accession>A0A167TSE6</accession>
<evidence type="ECO:0000256" key="2">
    <source>
        <dbReference type="SAM" id="Phobius"/>
    </source>
</evidence>
<evidence type="ECO:0000256" key="1">
    <source>
        <dbReference type="SAM" id="MobiDB-lite"/>
    </source>
</evidence>
<reference evidence="3 4" key="1">
    <citation type="journal article" date="2016" name="Genome Biol. Evol.">
        <title>Divergent and convergent evolution of fungal pathogenicity.</title>
        <authorList>
            <person name="Shang Y."/>
            <person name="Xiao G."/>
            <person name="Zheng P."/>
            <person name="Cen K."/>
            <person name="Zhan S."/>
            <person name="Wang C."/>
        </authorList>
    </citation>
    <scope>NUCLEOTIDE SEQUENCE [LARGE SCALE GENOMIC DNA]</scope>
    <source>
        <strain evidence="3 4">RCEF 1005</strain>
    </source>
</reference>
<comment type="caution">
    <text evidence="3">The sequence shown here is derived from an EMBL/GenBank/DDBJ whole genome shotgun (WGS) entry which is preliminary data.</text>
</comment>
<gene>
    <name evidence="3" type="ORF">LEL_10776</name>
</gene>
<keyword evidence="2" id="KW-1133">Transmembrane helix</keyword>
<keyword evidence="2" id="KW-0812">Transmembrane</keyword>
<feature type="region of interest" description="Disordered" evidence="1">
    <location>
        <begin position="319"/>
        <end position="344"/>
    </location>
</feature>
<evidence type="ECO:0000313" key="4">
    <source>
        <dbReference type="Proteomes" id="UP000076881"/>
    </source>
</evidence>
<feature type="transmembrane region" description="Helical" evidence="2">
    <location>
        <begin position="177"/>
        <end position="201"/>
    </location>
</feature>
<feature type="transmembrane region" description="Helical" evidence="2">
    <location>
        <begin position="113"/>
        <end position="131"/>
    </location>
</feature>
<dbReference type="Proteomes" id="UP000076881">
    <property type="component" value="Unassembled WGS sequence"/>
</dbReference>
<dbReference type="EMBL" id="AZHF01000020">
    <property type="protein sequence ID" value="OAA60897.1"/>
    <property type="molecule type" value="Genomic_DNA"/>
</dbReference>
<proteinExistence type="predicted"/>
<protein>
    <submittedName>
        <fullName evidence="3">Uncharacterized protein</fullName>
    </submittedName>
</protein>
<sequence>MAAYARGLGMTSCSSGREEASPTKVRRFFENLLTFMGFISLLVLSQSSDRAQDDRERPSSGSTARVDSYATMTVGYQNRTQISHFQLRLFTNVLDTAFAKATQRKDVTTLLKARCIIYLVTSTPAVALLVLCTKDDAELSKYILLNILQVGNALCTSAAPAELCYRLPGQTMPLQGVANQLIGLASIAQVVILAFGFWQYATRGSQWLWIVVTIQTMVLLFVTWHASQNRPAEHENTIDSVEHDAARSRTAIWVALKRRVYAGSIPILFSVGLAATEASFQAKQVPPFHDVQYLCHSMLNLAAMIVLLQWPYTRERATEQSPVNDQAQLDMDRPSRNQSANSILRKDESALGRSAYELSSLEQSTSNASSRKTSVAARSLV</sequence>